<name>A0A8H7SJT4_9FUNG</name>
<organism evidence="2 3">
    <name type="scientific">Thamnidium elegans</name>
    <dbReference type="NCBI Taxonomy" id="101142"/>
    <lineage>
        <taxon>Eukaryota</taxon>
        <taxon>Fungi</taxon>
        <taxon>Fungi incertae sedis</taxon>
        <taxon>Mucoromycota</taxon>
        <taxon>Mucoromycotina</taxon>
        <taxon>Mucoromycetes</taxon>
        <taxon>Mucorales</taxon>
        <taxon>Mucorineae</taxon>
        <taxon>Mucoraceae</taxon>
        <taxon>Thamnidium</taxon>
    </lineage>
</organism>
<dbReference type="GO" id="GO:0005739">
    <property type="term" value="C:mitochondrion"/>
    <property type="evidence" value="ECO:0007669"/>
    <property type="project" value="UniProtKB-ARBA"/>
</dbReference>
<sequence length="385" mass="43697">MKNLLNLKFSPSYLSGFTQADGNFYIGFQKVNNLSLGLRVSPKFSLSQHISAKPLFEDIKSELGVGFINTNRNEVNYSVNSLPQIKNKILPLFDDAPLRAGKLESYLTFKQVVNMMENKEHLTKEGLANIINMSYFMNTASSRTEENKQALLRSIGYEGNLTIEELTIPASLPPMNSDFIRGLTDGDGSFFIGFHSNGRITTSYTVIQESSCRNVLEELVEYFGCGKVYDLKSKSSRFQVENLDDICNKIIPHFKENVLLTEKKTHFDLFSKVCELLQNKSHKTEEGMMEIINLAYNMNKDGKGRKLNKEEYINLMESKFKSSTKLIGLSEPENNYYSEVTNFDDTCNGIMDEPPYAAIKDIELSDKSKIETLLNLDMLDLIDKT</sequence>
<dbReference type="GO" id="GO:0004519">
    <property type="term" value="F:endonuclease activity"/>
    <property type="evidence" value="ECO:0007669"/>
    <property type="project" value="InterPro"/>
</dbReference>
<dbReference type="InterPro" id="IPR027434">
    <property type="entry name" value="Homing_endonucl"/>
</dbReference>
<dbReference type="Proteomes" id="UP000613177">
    <property type="component" value="Unassembled WGS sequence"/>
</dbReference>
<dbReference type="Gene3D" id="3.10.28.10">
    <property type="entry name" value="Homing endonucleases"/>
    <property type="match status" value="2"/>
</dbReference>
<feature type="domain" description="Homing endonuclease LAGLIDADG" evidence="1">
    <location>
        <begin position="181"/>
        <end position="274"/>
    </location>
</feature>
<dbReference type="PANTHER" id="PTHR36181">
    <property type="entry name" value="INTRON-ENCODED ENDONUCLEASE AI3-RELATED"/>
    <property type="match status" value="1"/>
</dbReference>
<dbReference type="SUPFAM" id="SSF55608">
    <property type="entry name" value="Homing endonucleases"/>
    <property type="match status" value="2"/>
</dbReference>
<feature type="domain" description="Homing endonuclease LAGLIDADG" evidence="1">
    <location>
        <begin position="14"/>
        <end position="113"/>
    </location>
</feature>
<evidence type="ECO:0000259" key="1">
    <source>
        <dbReference type="Pfam" id="PF00961"/>
    </source>
</evidence>
<dbReference type="InterPro" id="IPR004860">
    <property type="entry name" value="LAGLIDADG_dom"/>
</dbReference>
<dbReference type="AlphaFoldDB" id="A0A8H7SJT4"/>
<comment type="caution">
    <text evidence="2">The sequence shown here is derived from an EMBL/GenBank/DDBJ whole genome shotgun (WGS) entry which is preliminary data.</text>
</comment>
<dbReference type="Pfam" id="PF00961">
    <property type="entry name" value="LAGLIDADG_1"/>
    <property type="match status" value="2"/>
</dbReference>
<accession>A0A8H7SJT4</accession>
<dbReference type="InterPro" id="IPR051289">
    <property type="entry name" value="LAGLIDADG_Endonuclease"/>
</dbReference>
<evidence type="ECO:0000313" key="2">
    <source>
        <dbReference type="EMBL" id="KAG2231130.1"/>
    </source>
</evidence>
<gene>
    <name evidence="2" type="ORF">INT48_007974</name>
</gene>
<protein>
    <recommendedName>
        <fullName evidence="1">Homing endonuclease LAGLIDADG domain-containing protein</fullName>
    </recommendedName>
</protein>
<keyword evidence="3" id="KW-1185">Reference proteome</keyword>
<reference evidence="2" key="1">
    <citation type="submission" date="2021-01" db="EMBL/GenBank/DDBJ databases">
        <title>Metabolic potential, ecology and presence of endohyphal bacteria is reflected in genomic diversity of Mucoromycotina.</title>
        <authorList>
            <person name="Muszewska A."/>
            <person name="Okrasinska A."/>
            <person name="Steczkiewicz K."/>
            <person name="Drgas O."/>
            <person name="Orlowska M."/>
            <person name="Perlinska-Lenart U."/>
            <person name="Aleksandrzak-Piekarczyk T."/>
            <person name="Szatraj K."/>
            <person name="Zielenkiewicz U."/>
            <person name="Pilsyk S."/>
            <person name="Malc E."/>
            <person name="Mieczkowski P."/>
            <person name="Kruszewska J.S."/>
            <person name="Biernat P."/>
            <person name="Pawlowska J."/>
        </authorList>
    </citation>
    <scope>NUCLEOTIDE SEQUENCE</scope>
    <source>
        <strain evidence="2">WA0000018081</strain>
    </source>
</reference>
<proteinExistence type="predicted"/>
<evidence type="ECO:0000313" key="3">
    <source>
        <dbReference type="Proteomes" id="UP000613177"/>
    </source>
</evidence>
<dbReference type="PANTHER" id="PTHR36181:SF2">
    <property type="entry name" value="INTRON-ENCODED ENDONUCLEASE AI3-RELATED"/>
    <property type="match status" value="1"/>
</dbReference>
<dbReference type="EMBL" id="JAEPRE010000166">
    <property type="protein sequence ID" value="KAG2231130.1"/>
    <property type="molecule type" value="Genomic_DNA"/>
</dbReference>